<accession>A0A934KDI8</accession>
<organism evidence="1 2">
    <name type="scientific">Candidatus Dormiibacter inghamiae</name>
    <dbReference type="NCBI Taxonomy" id="3127013"/>
    <lineage>
        <taxon>Bacteria</taxon>
        <taxon>Bacillati</taxon>
        <taxon>Candidatus Dormiibacterota</taxon>
        <taxon>Candidatus Dormibacteria</taxon>
        <taxon>Candidatus Dormibacterales</taxon>
        <taxon>Candidatus Dormibacteraceae</taxon>
        <taxon>Candidatus Dormiibacter</taxon>
    </lineage>
</organism>
<name>A0A934KDI8_9BACT</name>
<dbReference type="RefSeq" id="WP_338179610.1">
    <property type="nucleotide sequence ID" value="NZ_JAEKNQ010000037.1"/>
</dbReference>
<dbReference type="GO" id="GO:0016740">
    <property type="term" value="F:transferase activity"/>
    <property type="evidence" value="ECO:0007669"/>
    <property type="project" value="UniProtKB-KW"/>
</dbReference>
<evidence type="ECO:0000313" key="2">
    <source>
        <dbReference type="Proteomes" id="UP000620075"/>
    </source>
</evidence>
<reference evidence="1 2" key="1">
    <citation type="submission" date="2020-10" db="EMBL/GenBank/DDBJ databases">
        <title>Ca. Dormibacterota MAGs.</title>
        <authorList>
            <person name="Montgomery K."/>
        </authorList>
    </citation>
    <scope>NUCLEOTIDE SEQUENCE [LARGE SCALE GENOMIC DNA]</scope>
    <source>
        <strain evidence="1">SC8811_S16_3</strain>
    </source>
</reference>
<comment type="caution">
    <text evidence="1">The sequence shown here is derived from an EMBL/GenBank/DDBJ whole genome shotgun (WGS) entry which is preliminary data.</text>
</comment>
<sequence>MSDRLRRLAAERPGVQLSDLHRQFAYDRLLCRVFSGDPDRWVLKGAVAMLARLEGVSRHSLDVDLLYSSADDLREAEDTLRSAAARDMGDQFRFTIGPGRLIAQVGRTLRVPVVAFVGASEFASFRVDLVAGLTMTGVPEQVPPIVPIDLPGLLRTPYRAYPVVDHIADKVCGR</sequence>
<dbReference type="Pfam" id="PF08843">
    <property type="entry name" value="AbiEii"/>
    <property type="match status" value="1"/>
</dbReference>
<dbReference type="InterPro" id="IPR014942">
    <property type="entry name" value="AbiEii"/>
</dbReference>
<protein>
    <submittedName>
        <fullName evidence="1">Nucleotidyl transferase AbiEii/AbiGii toxin family protein</fullName>
    </submittedName>
</protein>
<gene>
    <name evidence="1" type="ORF">JF888_09955</name>
</gene>
<dbReference type="AlphaFoldDB" id="A0A934KDI8"/>
<evidence type="ECO:0000313" key="1">
    <source>
        <dbReference type="EMBL" id="MBJ7603494.1"/>
    </source>
</evidence>
<dbReference type="EMBL" id="JAEKNQ010000037">
    <property type="protein sequence ID" value="MBJ7603494.1"/>
    <property type="molecule type" value="Genomic_DNA"/>
</dbReference>
<proteinExistence type="predicted"/>
<keyword evidence="1" id="KW-0808">Transferase</keyword>
<dbReference type="Proteomes" id="UP000620075">
    <property type="component" value="Unassembled WGS sequence"/>
</dbReference>